<dbReference type="Pfam" id="PF00105">
    <property type="entry name" value="zf-C4"/>
    <property type="match status" value="1"/>
</dbReference>
<keyword evidence="4 11" id="KW-0863">Zinc-finger</keyword>
<keyword evidence="8 11" id="KW-0804">Transcription</keyword>
<protein>
    <submittedName>
        <fullName evidence="16">Nuclear receptor domain-containing protein</fullName>
    </submittedName>
</protein>
<dbReference type="InterPro" id="IPR035500">
    <property type="entry name" value="NHR-like_dom_sf"/>
</dbReference>
<dbReference type="PANTHER" id="PTHR24083">
    <property type="entry name" value="NUCLEAR HORMONE RECEPTOR"/>
    <property type="match status" value="1"/>
</dbReference>
<dbReference type="PROSITE" id="PS00028">
    <property type="entry name" value="ZINC_FINGER_C2H2_1"/>
    <property type="match status" value="1"/>
</dbReference>
<dbReference type="Proteomes" id="UP000274131">
    <property type="component" value="Unassembled WGS sequence"/>
</dbReference>
<dbReference type="SMART" id="SM00430">
    <property type="entry name" value="HOLI"/>
    <property type="match status" value="1"/>
</dbReference>
<dbReference type="OrthoDB" id="5799552at2759"/>
<keyword evidence="10 11" id="KW-0539">Nucleus</keyword>
<dbReference type="Gene3D" id="3.30.50.10">
    <property type="entry name" value="Erythroid Transcription Factor GATA-1, subunit A"/>
    <property type="match status" value="1"/>
</dbReference>
<comment type="subcellular location">
    <subcellularLocation>
        <location evidence="1 11">Nucleus</location>
    </subcellularLocation>
</comment>
<dbReference type="GO" id="GO:0003700">
    <property type="term" value="F:DNA-binding transcription factor activity"/>
    <property type="evidence" value="ECO:0007669"/>
    <property type="project" value="InterPro"/>
</dbReference>
<organism evidence="16">
    <name type="scientific">Enterobius vermicularis</name>
    <name type="common">Human pinworm</name>
    <dbReference type="NCBI Taxonomy" id="51028"/>
    <lineage>
        <taxon>Eukaryota</taxon>
        <taxon>Metazoa</taxon>
        <taxon>Ecdysozoa</taxon>
        <taxon>Nematoda</taxon>
        <taxon>Chromadorea</taxon>
        <taxon>Rhabditida</taxon>
        <taxon>Spirurina</taxon>
        <taxon>Oxyuridomorpha</taxon>
        <taxon>Oxyuroidea</taxon>
        <taxon>Oxyuridae</taxon>
        <taxon>Enterobius</taxon>
    </lineage>
</organism>
<evidence type="ECO:0000256" key="9">
    <source>
        <dbReference type="ARBA" id="ARBA00023170"/>
    </source>
</evidence>
<evidence type="ECO:0000256" key="1">
    <source>
        <dbReference type="ARBA" id="ARBA00004123"/>
    </source>
</evidence>
<proteinExistence type="inferred from homology"/>
<dbReference type="SUPFAM" id="SSF57716">
    <property type="entry name" value="Glucocorticoid receptor-like (DNA-binding domain)"/>
    <property type="match status" value="1"/>
</dbReference>
<dbReference type="WBParaSite" id="EVEC_0000481901-mRNA-1">
    <property type="protein sequence ID" value="EVEC_0000481901-mRNA-1"/>
    <property type="gene ID" value="EVEC_0000481901"/>
</dbReference>
<sequence>MNEVLDSLTQAEKCCVCGDIADGYHYGVLSCRGCNAFFRRAVTYNLHFICRHGGTCLVDKDARCACRACRLRKCEQMGMDRKGNLFFGNKCNICFFSPSPEVLYNFNHKNALFIAVQPKRENVARFELTSESNTGLTSYTDSTKSPGQLSLSDLFVLSTELPHVSFYQEFDNLNFENREKCSYKSCVKLDSKFEISKYSDGCLNDVWTVKECSSDGCRSSCESVPENLYIAQLAKDYKLQRLKRYMLLCNSIEEILSVDKEKALKRPATEDDYSSIFEVQMELMFEWVNGLPDFKAIQNPTDKVMLLRSFSFRYLLLDNVFHSVEIGSEDQIVLVNNTYITPGLIPPHRSGENPNSRLIKKTLNFFYHIFWTPQYAIYDERQFSAEMMALRLFIFWNPGGISLSETTSCIVQTAGDNAIKELHMWYCDQNLQDVDGRLNSILLLLPILVVSFHSSTISKQLPGCRSVLGLP</sequence>
<dbReference type="STRING" id="51028.A0A158QAE1"/>
<keyword evidence="6 11" id="KW-0805">Transcription regulation</keyword>
<dbReference type="InterPro" id="IPR013087">
    <property type="entry name" value="Znf_C2H2_type"/>
</dbReference>
<dbReference type="AlphaFoldDB" id="A0A158QAE1"/>
<dbReference type="InterPro" id="IPR013088">
    <property type="entry name" value="Znf_NHR/GATA"/>
</dbReference>
<name>A0A158QAE1_ENTVE</name>
<dbReference type="PROSITE" id="PS00031">
    <property type="entry name" value="NUCLEAR_REC_DBD_1"/>
    <property type="match status" value="1"/>
</dbReference>
<dbReference type="PROSITE" id="PS51843">
    <property type="entry name" value="NR_LBD"/>
    <property type="match status" value="1"/>
</dbReference>
<evidence type="ECO:0000256" key="3">
    <source>
        <dbReference type="ARBA" id="ARBA00022723"/>
    </source>
</evidence>
<gene>
    <name evidence="14" type="ORF">EVEC_LOCUS4527</name>
</gene>
<dbReference type="SMART" id="SM00399">
    <property type="entry name" value="ZnF_C4"/>
    <property type="match status" value="1"/>
</dbReference>
<comment type="similarity">
    <text evidence="2 11">Belongs to the nuclear hormone receptor family.</text>
</comment>
<keyword evidence="5 11" id="KW-0862">Zinc</keyword>
<evidence type="ECO:0000313" key="14">
    <source>
        <dbReference type="EMBL" id="VDD89776.1"/>
    </source>
</evidence>
<dbReference type="GO" id="GO:0008270">
    <property type="term" value="F:zinc ion binding"/>
    <property type="evidence" value="ECO:0007669"/>
    <property type="project" value="UniProtKB-KW"/>
</dbReference>
<evidence type="ECO:0000259" key="12">
    <source>
        <dbReference type="PROSITE" id="PS51030"/>
    </source>
</evidence>
<accession>A0A158QAE1</accession>
<keyword evidence="9 11" id="KW-0675">Receptor</keyword>
<evidence type="ECO:0000256" key="7">
    <source>
        <dbReference type="ARBA" id="ARBA00023125"/>
    </source>
</evidence>
<dbReference type="SUPFAM" id="SSF48508">
    <property type="entry name" value="Nuclear receptor ligand-binding domain"/>
    <property type="match status" value="1"/>
</dbReference>
<evidence type="ECO:0000256" key="5">
    <source>
        <dbReference type="ARBA" id="ARBA00022833"/>
    </source>
</evidence>
<feature type="domain" description="NR LBD" evidence="13">
    <location>
        <begin position="238"/>
        <end position="471"/>
    </location>
</feature>
<evidence type="ECO:0000313" key="16">
    <source>
        <dbReference type="WBParaSite" id="EVEC_0000481901-mRNA-1"/>
    </source>
</evidence>
<dbReference type="InterPro" id="IPR000536">
    <property type="entry name" value="Nucl_hrmn_rcpt_lig-bd"/>
</dbReference>
<keyword evidence="3 11" id="KW-0479">Metal-binding</keyword>
<reference evidence="16" key="1">
    <citation type="submission" date="2016-04" db="UniProtKB">
        <authorList>
            <consortium name="WormBaseParasite"/>
        </authorList>
    </citation>
    <scope>IDENTIFICATION</scope>
</reference>
<dbReference type="CDD" id="cd06960">
    <property type="entry name" value="NR_DBD_HNF4A"/>
    <property type="match status" value="1"/>
</dbReference>
<evidence type="ECO:0000313" key="15">
    <source>
        <dbReference type="Proteomes" id="UP000274131"/>
    </source>
</evidence>
<dbReference type="InterPro" id="IPR001628">
    <property type="entry name" value="Znf_hrmn_rcpt"/>
</dbReference>
<dbReference type="PROSITE" id="PS51030">
    <property type="entry name" value="NUCLEAR_REC_DBD_2"/>
    <property type="match status" value="1"/>
</dbReference>
<dbReference type="GO" id="GO:0005634">
    <property type="term" value="C:nucleus"/>
    <property type="evidence" value="ECO:0007669"/>
    <property type="project" value="UniProtKB-SubCell"/>
</dbReference>
<dbReference type="PRINTS" id="PR00047">
    <property type="entry name" value="STROIDFINGER"/>
</dbReference>
<evidence type="ECO:0000256" key="10">
    <source>
        <dbReference type="ARBA" id="ARBA00023242"/>
    </source>
</evidence>
<keyword evidence="15" id="KW-1185">Reference proteome</keyword>
<evidence type="ECO:0000256" key="11">
    <source>
        <dbReference type="RuleBase" id="RU004334"/>
    </source>
</evidence>
<evidence type="ECO:0000256" key="6">
    <source>
        <dbReference type="ARBA" id="ARBA00023015"/>
    </source>
</evidence>
<dbReference type="InterPro" id="IPR049636">
    <property type="entry name" value="HNF4-like_DBD"/>
</dbReference>
<reference evidence="14 15" key="2">
    <citation type="submission" date="2018-10" db="EMBL/GenBank/DDBJ databases">
        <authorList>
            <consortium name="Pathogen Informatics"/>
        </authorList>
    </citation>
    <scope>NUCLEOTIDE SEQUENCE [LARGE SCALE GENOMIC DNA]</scope>
</reference>
<keyword evidence="7 11" id="KW-0238">DNA-binding</keyword>
<dbReference type="InterPro" id="IPR050274">
    <property type="entry name" value="Nuclear_hormone_rcpt_NR2"/>
</dbReference>
<feature type="domain" description="Nuclear receptor" evidence="12">
    <location>
        <begin position="11"/>
        <end position="86"/>
    </location>
</feature>
<dbReference type="Pfam" id="PF00104">
    <property type="entry name" value="Hormone_recep"/>
    <property type="match status" value="1"/>
</dbReference>
<evidence type="ECO:0000259" key="13">
    <source>
        <dbReference type="PROSITE" id="PS51843"/>
    </source>
</evidence>
<evidence type="ECO:0000256" key="4">
    <source>
        <dbReference type="ARBA" id="ARBA00022771"/>
    </source>
</evidence>
<dbReference type="EMBL" id="UXUI01007884">
    <property type="protein sequence ID" value="VDD89776.1"/>
    <property type="molecule type" value="Genomic_DNA"/>
</dbReference>
<evidence type="ECO:0000256" key="8">
    <source>
        <dbReference type="ARBA" id="ARBA00023163"/>
    </source>
</evidence>
<evidence type="ECO:0000256" key="2">
    <source>
        <dbReference type="ARBA" id="ARBA00005993"/>
    </source>
</evidence>
<dbReference type="Gene3D" id="1.10.565.10">
    <property type="entry name" value="Retinoid X Receptor"/>
    <property type="match status" value="1"/>
</dbReference>
<dbReference type="GO" id="GO:0000978">
    <property type="term" value="F:RNA polymerase II cis-regulatory region sequence-specific DNA binding"/>
    <property type="evidence" value="ECO:0007669"/>
    <property type="project" value="InterPro"/>
</dbReference>